<name>A0A3B0Y418_9ZZZZ</name>
<dbReference type="PANTHER" id="PTHR37691:SF1">
    <property type="entry name" value="BLR3518 PROTEIN"/>
    <property type="match status" value="1"/>
</dbReference>
<reference evidence="1" key="1">
    <citation type="submission" date="2018-06" db="EMBL/GenBank/DDBJ databases">
        <authorList>
            <person name="Zhirakovskaya E."/>
        </authorList>
    </citation>
    <scope>NUCLEOTIDE SEQUENCE</scope>
</reference>
<dbReference type="SUPFAM" id="SSF75169">
    <property type="entry name" value="DsrEFH-like"/>
    <property type="match status" value="1"/>
</dbReference>
<accession>A0A3B0Y418</accession>
<dbReference type="Pfam" id="PF02635">
    <property type="entry name" value="DsrE"/>
    <property type="match status" value="1"/>
</dbReference>
<dbReference type="InterPro" id="IPR027396">
    <property type="entry name" value="DsrEFH-like"/>
</dbReference>
<dbReference type="Gene3D" id="3.40.1260.10">
    <property type="entry name" value="DsrEFH-like"/>
    <property type="match status" value="1"/>
</dbReference>
<organism evidence="1">
    <name type="scientific">hydrothermal vent metagenome</name>
    <dbReference type="NCBI Taxonomy" id="652676"/>
    <lineage>
        <taxon>unclassified sequences</taxon>
        <taxon>metagenomes</taxon>
        <taxon>ecological metagenomes</taxon>
    </lineage>
</organism>
<gene>
    <name evidence="1" type="ORF">MNBD_GAMMA10-3306</name>
</gene>
<evidence type="ECO:0000313" key="1">
    <source>
        <dbReference type="EMBL" id="VAW63274.1"/>
    </source>
</evidence>
<dbReference type="PANTHER" id="PTHR37691">
    <property type="entry name" value="BLR3518 PROTEIN"/>
    <property type="match status" value="1"/>
</dbReference>
<protein>
    <submittedName>
        <fullName evidence="1">Uncharacterized protein</fullName>
    </submittedName>
</protein>
<sequence length="162" mass="18010">MKFISAIVYFSLLFSAGLFSSRLFAVAEPVWGSAQSVNTQYSPSKVVYDVKSGDTKDMSAMLSRLGLLYKLQGSDMLDSSIVVVIHGDAIPFFAINRLSRHKNLMYRAHSLTVGSSIEFRMCSAAAKLLNYEAQDIHGFVKMVPMADAEIVRLQHDGYAYMH</sequence>
<dbReference type="AlphaFoldDB" id="A0A3B0Y418"/>
<dbReference type="EMBL" id="UOFJ01000094">
    <property type="protein sequence ID" value="VAW63274.1"/>
    <property type="molecule type" value="Genomic_DNA"/>
</dbReference>
<dbReference type="InterPro" id="IPR003787">
    <property type="entry name" value="Sulphur_relay_DsrE/F-like"/>
</dbReference>
<proteinExistence type="predicted"/>